<dbReference type="RefSeq" id="WP_089278237.1">
    <property type="nucleotide sequence ID" value="NZ_FZON01000022.1"/>
</dbReference>
<accession>A0A239FTJ1</accession>
<organism evidence="1 2">
    <name type="scientific">Antarctobacter heliothermus</name>
    <dbReference type="NCBI Taxonomy" id="74033"/>
    <lineage>
        <taxon>Bacteria</taxon>
        <taxon>Pseudomonadati</taxon>
        <taxon>Pseudomonadota</taxon>
        <taxon>Alphaproteobacteria</taxon>
        <taxon>Rhodobacterales</taxon>
        <taxon>Roseobacteraceae</taxon>
        <taxon>Antarctobacter</taxon>
    </lineage>
</organism>
<dbReference type="Proteomes" id="UP000198440">
    <property type="component" value="Unassembled WGS sequence"/>
</dbReference>
<protein>
    <submittedName>
        <fullName evidence="1">Uncharacterized protein</fullName>
    </submittedName>
</protein>
<name>A0A239FTJ1_9RHOB</name>
<dbReference type="EMBL" id="FZON01000022">
    <property type="protein sequence ID" value="SNS60105.1"/>
    <property type="molecule type" value="Genomic_DNA"/>
</dbReference>
<reference evidence="1 2" key="1">
    <citation type="submission" date="2017-06" db="EMBL/GenBank/DDBJ databases">
        <authorList>
            <person name="Kim H.J."/>
            <person name="Triplett B.A."/>
        </authorList>
    </citation>
    <scope>NUCLEOTIDE SEQUENCE [LARGE SCALE GENOMIC DNA]</scope>
    <source>
        <strain evidence="1 2">DSM 11445</strain>
    </source>
</reference>
<dbReference type="OrthoDB" id="6172634at2"/>
<evidence type="ECO:0000313" key="2">
    <source>
        <dbReference type="Proteomes" id="UP000198440"/>
    </source>
</evidence>
<evidence type="ECO:0000313" key="1">
    <source>
        <dbReference type="EMBL" id="SNS60105.1"/>
    </source>
</evidence>
<gene>
    <name evidence="1" type="ORF">SAMN04488078_102228</name>
</gene>
<sequence>MTTTSEHAGQAALSICEALLLALNDRGLLPEHEIVGVLRDAAATHENAVGTEFDTANHRAVADLINAIIAGGNSVRRL</sequence>
<dbReference type="AlphaFoldDB" id="A0A239FTJ1"/>
<proteinExistence type="predicted"/>